<dbReference type="InterPro" id="IPR000719">
    <property type="entry name" value="Prot_kinase_dom"/>
</dbReference>
<dbReference type="EMBL" id="CALOZG010000006">
    <property type="protein sequence ID" value="CAH4029084.1"/>
    <property type="molecule type" value="Genomic_DNA"/>
</dbReference>
<dbReference type="InterPro" id="IPR001245">
    <property type="entry name" value="Ser-Thr/Tyr_kinase_cat_dom"/>
</dbReference>
<keyword evidence="6 14" id="KW-0547">Nucleotide-binding</keyword>
<evidence type="ECO:0000313" key="18">
    <source>
        <dbReference type="Proteomes" id="UP001152562"/>
    </source>
</evidence>
<dbReference type="InterPro" id="IPR036116">
    <property type="entry name" value="FN3_sf"/>
</dbReference>
<feature type="transmembrane region" description="Helical" evidence="15">
    <location>
        <begin position="355"/>
        <end position="377"/>
    </location>
</feature>
<reference evidence="17" key="1">
    <citation type="submission" date="2022-05" db="EMBL/GenBank/DDBJ databases">
        <authorList>
            <person name="Okamura Y."/>
        </authorList>
    </citation>
    <scope>NUCLEOTIDE SEQUENCE</scope>
</reference>
<keyword evidence="12" id="KW-0325">Glycoprotein</keyword>
<evidence type="ECO:0000256" key="1">
    <source>
        <dbReference type="ARBA" id="ARBA00004479"/>
    </source>
</evidence>
<keyword evidence="18" id="KW-1185">Reference proteome</keyword>
<dbReference type="GO" id="GO:0005886">
    <property type="term" value="C:plasma membrane"/>
    <property type="evidence" value="ECO:0007669"/>
    <property type="project" value="TreeGrafter"/>
</dbReference>
<dbReference type="PROSITE" id="PS00109">
    <property type="entry name" value="PROTEIN_KINASE_TYR"/>
    <property type="match status" value="1"/>
</dbReference>
<dbReference type="InterPro" id="IPR050122">
    <property type="entry name" value="RTK"/>
</dbReference>
<evidence type="ECO:0000256" key="4">
    <source>
        <dbReference type="ARBA" id="ARBA00022692"/>
    </source>
</evidence>
<keyword evidence="4 15" id="KW-0812">Transmembrane</keyword>
<dbReference type="AlphaFoldDB" id="A0A9P0TFR4"/>
<dbReference type="Pfam" id="PF23008">
    <property type="entry name" value="FN3_Tor_3rd"/>
    <property type="match status" value="1"/>
</dbReference>
<dbReference type="PANTHER" id="PTHR24416:SF620">
    <property type="entry name" value="TYROSINE-PROTEIN KINASE RECEPTOR TORSO"/>
    <property type="match status" value="1"/>
</dbReference>
<evidence type="ECO:0000259" key="16">
    <source>
        <dbReference type="PROSITE" id="PS50011"/>
    </source>
</evidence>
<evidence type="ECO:0000256" key="5">
    <source>
        <dbReference type="ARBA" id="ARBA00022729"/>
    </source>
</evidence>
<dbReference type="CDD" id="cd00192">
    <property type="entry name" value="PTKc"/>
    <property type="match status" value="1"/>
</dbReference>
<gene>
    <name evidence="17" type="ORF">PIBRA_LOCUS5870</name>
</gene>
<evidence type="ECO:0000256" key="11">
    <source>
        <dbReference type="ARBA" id="ARBA00023137"/>
    </source>
</evidence>
<dbReference type="SUPFAM" id="SSF56112">
    <property type="entry name" value="Protein kinase-like (PK-like)"/>
    <property type="match status" value="1"/>
</dbReference>
<dbReference type="PROSITE" id="PS50011">
    <property type="entry name" value="PROTEIN_KINASE_DOM"/>
    <property type="match status" value="1"/>
</dbReference>
<feature type="domain" description="Protein kinase" evidence="16">
    <location>
        <begin position="423"/>
        <end position="730"/>
    </location>
</feature>
<evidence type="ECO:0000256" key="15">
    <source>
        <dbReference type="SAM" id="Phobius"/>
    </source>
</evidence>
<dbReference type="InterPro" id="IPR054167">
    <property type="entry name" value="Tor_FN3_1st"/>
</dbReference>
<dbReference type="Proteomes" id="UP001152562">
    <property type="component" value="Unassembled WGS sequence"/>
</dbReference>
<comment type="catalytic activity">
    <reaction evidence="13">
        <text>L-tyrosyl-[protein] + ATP = O-phospho-L-tyrosyl-[protein] + ADP + H(+)</text>
        <dbReference type="Rhea" id="RHEA:10596"/>
        <dbReference type="Rhea" id="RHEA-COMP:10136"/>
        <dbReference type="Rhea" id="RHEA-COMP:20101"/>
        <dbReference type="ChEBI" id="CHEBI:15378"/>
        <dbReference type="ChEBI" id="CHEBI:30616"/>
        <dbReference type="ChEBI" id="CHEBI:46858"/>
        <dbReference type="ChEBI" id="CHEBI:61978"/>
        <dbReference type="ChEBI" id="CHEBI:456216"/>
        <dbReference type="EC" id="2.7.10.1"/>
    </reaction>
</comment>
<keyword evidence="7" id="KW-0418">Kinase</keyword>
<dbReference type="GO" id="GO:0004714">
    <property type="term" value="F:transmembrane receptor protein tyrosine kinase activity"/>
    <property type="evidence" value="ECO:0007669"/>
    <property type="project" value="UniProtKB-EC"/>
</dbReference>
<dbReference type="InterPro" id="IPR017441">
    <property type="entry name" value="Protein_kinase_ATP_BS"/>
</dbReference>
<dbReference type="InterPro" id="IPR011009">
    <property type="entry name" value="Kinase-like_dom_sf"/>
</dbReference>
<evidence type="ECO:0000256" key="13">
    <source>
        <dbReference type="ARBA" id="ARBA00051243"/>
    </source>
</evidence>
<dbReference type="PRINTS" id="PR00109">
    <property type="entry name" value="TYRKINASE"/>
</dbReference>
<evidence type="ECO:0000256" key="6">
    <source>
        <dbReference type="ARBA" id="ARBA00022741"/>
    </source>
</evidence>
<organism evidence="17 18">
    <name type="scientific">Pieris brassicae</name>
    <name type="common">White butterfly</name>
    <name type="synonym">Large white butterfly</name>
    <dbReference type="NCBI Taxonomy" id="7116"/>
    <lineage>
        <taxon>Eukaryota</taxon>
        <taxon>Metazoa</taxon>
        <taxon>Ecdysozoa</taxon>
        <taxon>Arthropoda</taxon>
        <taxon>Hexapoda</taxon>
        <taxon>Insecta</taxon>
        <taxon>Pterygota</taxon>
        <taxon>Neoptera</taxon>
        <taxon>Endopterygota</taxon>
        <taxon>Lepidoptera</taxon>
        <taxon>Glossata</taxon>
        <taxon>Ditrysia</taxon>
        <taxon>Papilionoidea</taxon>
        <taxon>Pieridae</taxon>
        <taxon>Pierinae</taxon>
        <taxon>Pieris</taxon>
    </lineage>
</organism>
<dbReference type="Pfam" id="PF21468">
    <property type="entry name" value="Tor_FN3_2nd"/>
    <property type="match status" value="1"/>
</dbReference>
<dbReference type="EC" id="2.7.10.1" evidence="2"/>
<proteinExistence type="predicted"/>
<evidence type="ECO:0000256" key="2">
    <source>
        <dbReference type="ARBA" id="ARBA00011902"/>
    </source>
</evidence>
<dbReference type="GO" id="GO:0043235">
    <property type="term" value="C:receptor complex"/>
    <property type="evidence" value="ECO:0007669"/>
    <property type="project" value="TreeGrafter"/>
</dbReference>
<dbReference type="Gene3D" id="3.30.200.20">
    <property type="entry name" value="Phosphorylase Kinase, domain 1"/>
    <property type="match status" value="1"/>
</dbReference>
<keyword evidence="11" id="KW-0829">Tyrosine-protein kinase</keyword>
<evidence type="ECO:0000256" key="7">
    <source>
        <dbReference type="ARBA" id="ARBA00022777"/>
    </source>
</evidence>
<evidence type="ECO:0000256" key="3">
    <source>
        <dbReference type="ARBA" id="ARBA00022679"/>
    </source>
</evidence>
<evidence type="ECO:0000313" key="17">
    <source>
        <dbReference type="EMBL" id="CAH4029084.1"/>
    </source>
</evidence>
<keyword evidence="5" id="KW-0732">Signal</keyword>
<dbReference type="PROSITE" id="PS00107">
    <property type="entry name" value="PROTEIN_KINASE_ATP"/>
    <property type="match status" value="1"/>
</dbReference>
<keyword evidence="10 15" id="KW-0472">Membrane</keyword>
<evidence type="ECO:0000256" key="10">
    <source>
        <dbReference type="ARBA" id="ARBA00023136"/>
    </source>
</evidence>
<dbReference type="GO" id="GO:1902533">
    <property type="term" value="P:positive regulation of intracellular signal transduction"/>
    <property type="evidence" value="ECO:0007669"/>
    <property type="project" value="UniProtKB-ARBA"/>
</dbReference>
<evidence type="ECO:0000256" key="12">
    <source>
        <dbReference type="ARBA" id="ARBA00023180"/>
    </source>
</evidence>
<keyword evidence="8 14" id="KW-0067">ATP-binding</keyword>
<keyword evidence="9 15" id="KW-1133">Transmembrane helix</keyword>
<dbReference type="SUPFAM" id="SSF49265">
    <property type="entry name" value="Fibronectin type III"/>
    <property type="match status" value="1"/>
</dbReference>
<feature type="binding site" evidence="14">
    <location>
        <position position="452"/>
    </location>
    <ligand>
        <name>ATP</name>
        <dbReference type="ChEBI" id="CHEBI:30616"/>
    </ligand>
</feature>
<evidence type="ECO:0000256" key="8">
    <source>
        <dbReference type="ARBA" id="ARBA00022840"/>
    </source>
</evidence>
<dbReference type="SMART" id="SM00219">
    <property type="entry name" value="TyrKc"/>
    <property type="match status" value="1"/>
</dbReference>
<dbReference type="InterPro" id="IPR008266">
    <property type="entry name" value="Tyr_kinase_AS"/>
</dbReference>
<name>A0A9P0TFR4_PIEBR</name>
<keyword evidence="3" id="KW-0808">Transferase</keyword>
<dbReference type="PANTHER" id="PTHR24416">
    <property type="entry name" value="TYROSINE-PROTEIN KINASE RECEPTOR"/>
    <property type="match status" value="1"/>
</dbReference>
<comment type="subcellular location">
    <subcellularLocation>
        <location evidence="1">Membrane</location>
        <topology evidence="1">Single-pass type I membrane protein</topology>
    </subcellularLocation>
</comment>
<dbReference type="GO" id="GO:0005524">
    <property type="term" value="F:ATP binding"/>
    <property type="evidence" value="ECO:0007669"/>
    <property type="project" value="UniProtKB-UniRule"/>
</dbReference>
<evidence type="ECO:0000256" key="9">
    <source>
        <dbReference type="ARBA" id="ARBA00022989"/>
    </source>
</evidence>
<dbReference type="Gene3D" id="1.10.510.10">
    <property type="entry name" value="Transferase(Phosphotransferase) domain 1"/>
    <property type="match status" value="1"/>
</dbReference>
<dbReference type="GO" id="GO:0007169">
    <property type="term" value="P:cell surface receptor protein tyrosine kinase signaling pathway"/>
    <property type="evidence" value="ECO:0007669"/>
    <property type="project" value="TreeGrafter"/>
</dbReference>
<dbReference type="Pfam" id="PF07714">
    <property type="entry name" value="PK_Tyr_Ser-Thr"/>
    <property type="match status" value="1"/>
</dbReference>
<protein>
    <recommendedName>
        <fullName evidence="2">receptor protein-tyrosine kinase</fullName>
        <ecNumber evidence="2">2.7.10.1</ecNumber>
    </recommendedName>
</protein>
<comment type="caution">
    <text evidence="17">The sequence shown here is derived from an EMBL/GenBank/DDBJ whole genome shotgun (WGS) entry which is preliminary data.</text>
</comment>
<sequence length="777" mass="88643">MKTCAFLPGLFADTLLTDLPLTEEQLKRLACDVCSDMFESEGVDKCVNIFLGTHYEKDTEPPSVQVKCRSEQKLTFAVPRSSDWQLVVLIPEEVDMMDYLIFNVMEPQTEIGSIYTPPGAFTLWSALVNDSGSPSNWKNSSIEDWNDIAADIEERNYVVNYTFLFDNFDNTTADIDVKLTWNTTDPSDVCFEVYNRCNSNTLGNVLHSSIGADKNKSLIARVPLDDKCSILVKGKYGTTKFQYQTPSCYDLPGCKYLPEKPENVTLTAKRNGDSWLVSVKWRPPKFPPSYYNVTLRADKVYTINSSYLSSVANFTNVTGRGYYNVTVDAINKIGHALTFRRNIFPPVEESASVSLLIGAWAEVIVISAIIATFFVWWKRQRDIKKRNMYFPGVREKVLRDAELEICCVESGSEEQWEVKPERLLLHEVIGEGAFGVVRRGTLSPDDKIVAVKMLKDFPSVEEIRSFRAEMELMKSVGSHPHVVSLVGCFRGRKPFIIAEYCSRGDLLTFLRCSWDLMVTRRNGNYNNNEEQDYRDIKTKDSQLVINRLYDLQGICDTELTVLDLLSFCRQIAMGMEFLASNRVVHRDLAARNILVTADRTLKIADFGLSRDVYQENQYKQKGNGKMPVKWMALESLTHRIYTTLSDVWSFGVVMWEIVTVGGAPYPSVGAARLPRLLRAGYRMPRPSNCSGQLYELMLSCWNERPRSRPTFTELHRALDGLLCASAHHYLDLQLPPEPAYPRPTTQRYVRMIMRGKWPWTNRYQRSLTTKYAPAVNN</sequence>
<dbReference type="Pfam" id="PF23006">
    <property type="entry name" value="Tor_FN3_1st"/>
    <property type="match status" value="1"/>
</dbReference>
<dbReference type="InterPro" id="IPR020635">
    <property type="entry name" value="Tyr_kinase_cat_dom"/>
</dbReference>
<dbReference type="SMART" id="SM00220">
    <property type="entry name" value="S_TKc"/>
    <property type="match status" value="1"/>
</dbReference>
<dbReference type="FunFam" id="1.10.510.10:FF:000190">
    <property type="entry name" value="Proto-oncogene tyrosine-protein kinase receptor Ret"/>
    <property type="match status" value="1"/>
</dbReference>
<dbReference type="InterPro" id="IPR054166">
    <property type="entry name" value="Tor_FN3_3nd"/>
</dbReference>
<evidence type="ECO:0000256" key="14">
    <source>
        <dbReference type="PROSITE-ProRule" id="PRU10141"/>
    </source>
</evidence>
<accession>A0A9P0TFR4</accession>
<dbReference type="InterPro" id="IPR049336">
    <property type="entry name" value="Tor_FN3_2nd"/>
</dbReference>